<dbReference type="InterPro" id="IPR008906">
    <property type="entry name" value="HATC_C_dom"/>
</dbReference>
<dbReference type="Proteomes" id="UP001165289">
    <property type="component" value="Unassembled WGS sequence"/>
</dbReference>
<dbReference type="AlphaFoldDB" id="A0AAV7JHJ1"/>
<protein>
    <recommendedName>
        <fullName evidence="1">HAT C-terminal dimerisation domain-containing protein</fullName>
    </recommendedName>
</protein>
<keyword evidence="3" id="KW-1185">Reference proteome</keyword>
<accession>A0AAV7JHJ1</accession>
<evidence type="ECO:0000313" key="3">
    <source>
        <dbReference type="Proteomes" id="UP001165289"/>
    </source>
</evidence>
<organism evidence="2 3">
    <name type="scientific">Oopsacas minuta</name>
    <dbReference type="NCBI Taxonomy" id="111878"/>
    <lineage>
        <taxon>Eukaryota</taxon>
        <taxon>Metazoa</taxon>
        <taxon>Porifera</taxon>
        <taxon>Hexactinellida</taxon>
        <taxon>Hexasterophora</taxon>
        <taxon>Lyssacinosida</taxon>
        <taxon>Leucopsacidae</taxon>
        <taxon>Oopsacas</taxon>
    </lineage>
</organism>
<dbReference type="EMBL" id="JAKMXF010000332">
    <property type="protein sequence ID" value="KAI6648273.1"/>
    <property type="molecule type" value="Genomic_DNA"/>
</dbReference>
<proteinExistence type="predicted"/>
<evidence type="ECO:0000259" key="1">
    <source>
        <dbReference type="Pfam" id="PF05699"/>
    </source>
</evidence>
<feature type="domain" description="HAT C-terminal dimerisation" evidence="1">
    <location>
        <begin position="19"/>
        <end position="69"/>
    </location>
</feature>
<sequence>MSRLEVVTSVDLSDSPLAYSNLSKLSKILLTLPHSNADPERLFSMVKKIGTDSRSLLSPSTTCDLLNIKMDHDTACYLSQDLISEELIEIAKKATRKSLEKEN</sequence>
<dbReference type="Pfam" id="PF05699">
    <property type="entry name" value="Dimer_Tnp_hAT"/>
    <property type="match status" value="1"/>
</dbReference>
<dbReference type="InterPro" id="IPR012337">
    <property type="entry name" value="RNaseH-like_sf"/>
</dbReference>
<comment type="caution">
    <text evidence="2">The sequence shown here is derived from an EMBL/GenBank/DDBJ whole genome shotgun (WGS) entry which is preliminary data.</text>
</comment>
<name>A0AAV7JHJ1_9METZ</name>
<dbReference type="GO" id="GO:0046983">
    <property type="term" value="F:protein dimerization activity"/>
    <property type="evidence" value="ECO:0007669"/>
    <property type="project" value="InterPro"/>
</dbReference>
<reference evidence="2 3" key="1">
    <citation type="journal article" date="2023" name="BMC Biol.">
        <title>The compact genome of the sponge Oopsacas minuta (Hexactinellida) is lacking key metazoan core genes.</title>
        <authorList>
            <person name="Santini S."/>
            <person name="Schenkelaars Q."/>
            <person name="Jourda C."/>
            <person name="Duchesne M."/>
            <person name="Belahbib H."/>
            <person name="Rocher C."/>
            <person name="Selva M."/>
            <person name="Riesgo A."/>
            <person name="Vervoort M."/>
            <person name="Leys S.P."/>
            <person name="Kodjabachian L."/>
            <person name="Le Bivic A."/>
            <person name="Borchiellini C."/>
            <person name="Claverie J.M."/>
            <person name="Renard E."/>
        </authorList>
    </citation>
    <scope>NUCLEOTIDE SEQUENCE [LARGE SCALE GENOMIC DNA]</scope>
    <source>
        <strain evidence="2">SPO-2</strain>
    </source>
</reference>
<gene>
    <name evidence="2" type="ORF">LOD99_12082</name>
</gene>
<evidence type="ECO:0000313" key="2">
    <source>
        <dbReference type="EMBL" id="KAI6648273.1"/>
    </source>
</evidence>
<dbReference type="SUPFAM" id="SSF53098">
    <property type="entry name" value="Ribonuclease H-like"/>
    <property type="match status" value="1"/>
</dbReference>